<dbReference type="InterPro" id="IPR001670">
    <property type="entry name" value="ADH_Fe/GldA"/>
</dbReference>
<dbReference type="InterPro" id="IPR056798">
    <property type="entry name" value="ADH_Fe_C"/>
</dbReference>
<name>A0ABS7DHV8_9GAMM</name>
<dbReference type="Pfam" id="PF25137">
    <property type="entry name" value="ADH_Fe_C"/>
    <property type="match status" value="1"/>
</dbReference>
<protein>
    <submittedName>
        <fullName evidence="4">Iron-containing alcohol dehydrogenase</fullName>
    </submittedName>
</protein>
<dbReference type="Gene3D" id="3.40.50.1970">
    <property type="match status" value="1"/>
</dbReference>
<keyword evidence="1" id="KW-0560">Oxidoreductase</keyword>
<dbReference type="Proteomes" id="UP000731465">
    <property type="component" value="Unassembled WGS sequence"/>
</dbReference>
<evidence type="ECO:0000259" key="3">
    <source>
        <dbReference type="Pfam" id="PF25137"/>
    </source>
</evidence>
<dbReference type="Pfam" id="PF00465">
    <property type="entry name" value="Fe-ADH"/>
    <property type="match status" value="1"/>
</dbReference>
<comment type="caution">
    <text evidence="4">The sequence shown here is derived from an EMBL/GenBank/DDBJ whole genome shotgun (WGS) entry which is preliminary data.</text>
</comment>
<dbReference type="Gene3D" id="1.20.1090.10">
    <property type="entry name" value="Dehydroquinate synthase-like - alpha domain"/>
    <property type="match status" value="1"/>
</dbReference>
<evidence type="ECO:0000256" key="1">
    <source>
        <dbReference type="ARBA" id="ARBA00023002"/>
    </source>
</evidence>
<evidence type="ECO:0000313" key="4">
    <source>
        <dbReference type="EMBL" id="MBW7570879.1"/>
    </source>
</evidence>
<feature type="domain" description="Alcohol dehydrogenase iron-type/glycerol dehydrogenase GldA" evidence="2">
    <location>
        <begin position="9"/>
        <end position="178"/>
    </location>
</feature>
<dbReference type="InterPro" id="IPR044731">
    <property type="entry name" value="BDH-like"/>
</dbReference>
<organism evidence="4 5">
    <name type="scientific">Succinivibrio faecicola</name>
    <dbReference type="NCBI Taxonomy" id="2820300"/>
    <lineage>
        <taxon>Bacteria</taxon>
        <taxon>Pseudomonadati</taxon>
        <taxon>Pseudomonadota</taxon>
        <taxon>Gammaproteobacteria</taxon>
        <taxon>Aeromonadales</taxon>
        <taxon>Succinivibrionaceae</taxon>
        <taxon>Succinivibrio</taxon>
    </lineage>
</organism>
<dbReference type="EMBL" id="JAGFNY010000034">
    <property type="protein sequence ID" value="MBW7570879.1"/>
    <property type="molecule type" value="Genomic_DNA"/>
</dbReference>
<proteinExistence type="predicted"/>
<feature type="domain" description="Fe-containing alcohol dehydrogenase-like C-terminal" evidence="3">
    <location>
        <begin position="190"/>
        <end position="389"/>
    </location>
</feature>
<dbReference type="RefSeq" id="WP_219938104.1">
    <property type="nucleotide sequence ID" value="NZ_JAGFNY010000034.1"/>
</dbReference>
<evidence type="ECO:0000313" key="5">
    <source>
        <dbReference type="Proteomes" id="UP000731465"/>
    </source>
</evidence>
<gene>
    <name evidence="4" type="ORF">J5V48_08230</name>
</gene>
<sequence length="392" mass="42969">MDNFVFYAPTLFSFGKDTEKDTGKYVKLFGGKRVLIHFGGGSVIKSGLLNRVKKSLDEYGIYYVELGGVRPNPRSSLVYDGIELCRKENIDFVLAVGGGSSIDSAKAIAAGAVYEGDFWDFYEKGIEVQHALPIGTVLTISAAGSEGSPDSVITKEEGMFKRGASGDAIRPKFSILNPALTQTLPAYQTACGITDIMAHLYERYLTNTTEVETTDRMIEALLLAMIHEGPRVIADPDNYQARANIMWAGMQAHNNSCGVGRSQDWTSHDIEHELSALYDCTHGAGLAVVMPAVFTYNLKHDVMRFAKIAHRVWGCHMDFENPERTAKDGIKALSNFLESIGMPKNFAQLGAKQEDIEHMAHSACFGAGRNGTIGGFVSLNQKDVENIYKLMI</sequence>
<dbReference type="SUPFAM" id="SSF56796">
    <property type="entry name" value="Dehydroquinate synthase-like"/>
    <property type="match status" value="1"/>
</dbReference>
<dbReference type="PANTHER" id="PTHR43633:SF1">
    <property type="entry name" value="ALCOHOL DEHYDROGENASE YQHD"/>
    <property type="match status" value="1"/>
</dbReference>
<reference evidence="4 5" key="1">
    <citation type="submission" date="2021-03" db="EMBL/GenBank/DDBJ databases">
        <title>Succinivibrio sp. nov. isolated from feces of cow.</title>
        <authorList>
            <person name="Choi J.-Y."/>
        </authorList>
    </citation>
    <scope>NUCLEOTIDE SEQUENCE [LARGE SCALE GENOMIC DNA]</scope>
    <source>
        <strain evidence="4 5">AGMB01872</strain>
    </source>
</reference>
<accession>A0ABS7DHV8</accession>
<keyword evidence="5" id="KW-1185">Reference proteome</keyword>
<dbReference type="CDD" id="cd08187">
    <property type="entry name" value="BDH"/>
    <property type="match status" value="1"/>
</dbReference>
<evidence type="ECO:0000259" key="2">
    <source>
        <dbReference type="Pfam" id="PF00465"/>
    </source>
</evidence>
<dbReference type="PANTHER" id="PTHR43633">
    <property type="entry name" value="ALCOHOL DEHYDROGENASE YQHD"/>
    <property type="match status" value="1"/>
</dbReference>